<dbReference type="GO" id="GO:0015074">
    <property type="term" value="P:DNA integration"/>
    <property type="evidence" value="ECO:0007669"/>
    <property type="project" value="InterPro"/>
</dbReference>
<dbReference type="CDD" id="cd09272">
    <property type="entry name" value="RNase_HI_RT_Ty1"/>
    <property type="match status" value="1"/>
</dbReference>
<dbReference type="Pfam" id="PF13976">
    <property type="entry name" value="gag_pre-integrs"/>
    <property type="match status" value="1"/>
</dbReference>
<feature type="domain" description="Integrase catalytic" evidence="4">
    <location>
        <begin position="649"/>
        <end position="816"/>
    </location>
</feature>
<dbReference type="GO" id="GO:0016787">
    <property type="term" value="F:hydrolase activity"/>
    <property type="evidence" value="ECO:0007669"/>
    <property type="project" value="UniProtKB-KW"/>
</dbReference>
<organism evidence="5 6">
    <name type="scientific">Phytophthora rubi</name>
    <dbReference type="NCBI Taxonomy" id="129364"/>
    <lineage>
        <taxon>Eukaryota</taxon>
        <taxon>Sar</taxon>
        <taxon>Stramenopiles</taxon>
        <taxon>Oomycota</taxon>
        <taxon>Peronosporomycetes</taxon>
        <taxon>Peronosporales</taxon>
        <taxon>Peronosporaceae</taxon>
        <taxon>Phytophthora</taxon>
    </lineage>
</organism>
<dbReference type="InterPro" id="IPR036397">
    <property type="entry name" value="RNaseH_sf"/>
</dbReference>
<dbReference type="InterPro" id="IPR025724">
    <property type="entry name" value="GAG-pre-integrase_dom"/>
</dbReference>
<keyword evidence="6" id="KW-1185">Reference proteome</keyword>
<dbReference type="Gene3D" id="3.30.420.10">
    <property type="entry name" value="Ribonuclease H-like superfamily/Ribonuclease H"/>
    <property type="match status" value="1"/>
</dbReference>
<dbReference type="EMBL" id="QXFT01000023">
    <property type="protein sequence ID" value="KAE9359076.1"/>
    <property type="molecule type" value="Genomic_DNA"/>
</dbReference>
<dbReference type="PANTHER" id="PTHR42648">
    <property type="entry name" value="TRANSPOSASE, PUTATIVE-RELATED"/>
    <property type="match status" value="1"/>
</dbReference>
<protein>
    <submittedName>
        <fullName evidence="5">Retrovirus-related Pol polyprotein from transposon TNT 1-94</fullName>
    </submittedName>
</protein>
<evidence type="ECO:0000313" key="5">
    <source>
        <dbReference type="EMBL" id="KAE9359076.1"/>
    </source>
</evidence>
<dbReference type="InterPro" id="IPR039537">
    <property type="entry name" value="Retrotran_Ty1/copia-like"/>
</dbReference>
<feature type="region of interest" description="Disordered" evidence="3">
    <location>
        <begin position="1"/>
        <end position="135"/>
    </location>
</feature>
<dbReference type="PROSITE" id="PS50994">
    <property type="entry name" value="INTEGRASE"/>
    <property type="match status" value="1"/>
</dbReference>
<dbReference type="GO" id="GO:0046872">
    <property type="term" value="F:metal ion binding"/>
    <property type="evidence" value="ECO:0007669"/>
    <property type="project" value="UniProtKB-KW"/>
</dbReference>
<dbReference type="InterPro" id="IPR013103">
    <property type="entry name" value="RVT_2"/>
</dbReference>
<dbReference type="InterPro" id="IPR001584">
    <property type="entry name" value="Integrase_cat-core"/>
</dbReference>
<feature type="compositionally biased region" description="Low complexity" evidence="3">
    <location>
        <begin position="1"/>
        <end position="14"/>
    </location>
</feature>
<evidence type="ECO:0000256" key="3">
    <source>
        <dbReference type="SAM" id="MobiDB-lite"/>
    </source>
</evidence>
<proteinExistence type="predicted"/>
<keyword evidence="2" id="KW-0378">Hydrolase</keyword>
<evidence type="ECO:0000256" key="2">
    <source>
        <dbReference type="ARBA" id="ARBA00022801"/>
    </source>
</evidence>
<reference evidence="5 6" key="1">
    <citation type="submission" date="2018-08" db="EMBL/GenBank/DDBJ databases">
        <title>Genomic investigation of the strawberry pathogen Phytophthora fragariae indicates pathogenicity is determined by transcriptional variation in three key races.</title>
        <authorList>
            <person name="Adams T.M."/>
            <person name="Armitage A.D."/>
            <person name="Sobczyk M.K."/>
            <person name="Bates H.J."/>
            <person name="Dunwell J.M."/>
            <person name="Nellist C.F."/>
            <person name="Harrison R.J."/>
        </authorList>
    </citation>
    <scope>NUCLEOTIDE SEQUENCE [LARGE SCALE GENOMIC DNA]</scope>
    <source>
        <strain evidence="5 6">SCRP333</strain>
    </source>
</reference>
<dbReference type="InterPro" id="IPR043502">
    <property type="entry name" value="DNA/RNA_pol_sf"/>
</dbReference>
<comment type="caution">
    <text evidence="5">The sequence shown here is derived from an EMBL/GenBank/DDBJ whole genome shotgun (WGS) entry which is preliminary data.</text>
</comment>
<feature type="region of interest" description="Disordered" evidence="3">
    <location>
        <begin position="368"/>
        <end position="387"/>
    </location>
</feature>
<name>A0A6A4G5D9_9STRA</name>
<dbReference type="PANTHER" id="PTHR42648:SF28">
    <property type="entry name" value="TRANSPOSON-ENCODED PROTEIN WITH RIBONUCLEASE H-LIKE AND RETROVIRUS ZINC FINGER-LIKE DOMAINS"/>
    <property type="match status" value="1"/>
</dbReference>
<dbReference type="InterPro" id="IPR012337">
    <property type="entry name" value="RNaseH-like_sf"/>
</dbReference>
<dbReference type="GO" id="GO:0003676">
    <property type="term" value="F:nucleic acid binding"/>
    <property type="evidence" value="ECO:0007669"/>
    <property type="project" value="InterPro"/>
</dbReference>
<dbReference type="Proteomes" id="UP000434957">
    <property type="component" value="Unassembled WGS sequence"/>
</dbReference>
<dbReference type="Pfam" id="PF07727">
    <property type="entry name" value="RVT_2"/>
    <property type="match status" value="1"/>
</dbReference>
<dbReference type="SUPFAM" id="SSF56672">
    <property type="entry name" value="DNA/RNA polymerases"/>
    <property type="match status" value="1"/>
</dbReference>
<sequence length="1544" mass="169687">MARTATKTKAPPTTGVSTRSSTALGVTPRNKDAKRRVILQSPPLPTSKKAAKKHVANLAKTIVAGFGLAPRPGAQDPDPEPSSDSSAGSDDDDQAGGDAGNAHGDDSSDGDEDGAHGDGDGSDGSSSSDEADTDDVRRSGLVLEEAAAAQAGPDVDVSGRGTYDGLAEAVQRLPPDGKPNLKQISVERFPGRIAPGDFDSKVRAWWVEFDSQMLGAQLRDGHRWSELIKCSFLQASLTSDAAKWFNRIWRAAPTLTLLAADARLIRQYPTKIDEDAIRERIKAATKQNTESYEMYSQRLQNMADSLPGGIATRTNGKAALSAFVKTACPAKTEQLQYWVVTQSGKHGPVTLLNKLVALLGRLDKTDGVSTDVEPAPKRAKHSHGQPAKAIAAAATVVDRKRKHHHDKDARASKYGPYVAPSWVNENTLCFKCKGRGHMGSDPACPKFATPLGNAAMKATAENSAEISPPKCFTVADGRTVAISTVGDLHIQTLVKDGNSRTKYYDLVIPNVFYVPSLSITLLSVFRLVQAGNTVLFDSDAWTITQGKNRRQILRAVQVDGIYEVVTPTSRYHETAASVLASARSRSPTKPESLLTWHRRLGHLSYDACRLLAKTSAVDGMMLEEGPDPPPCVACARAKVTTAPTPKRRTSTQPAADRVCHIDLAGPIARSYHGSEYFMVAAWRDYVCVYGLKTKDDAGARTIEFVNYIKRQSCVPLTNLKVVRTDGGGEFQTPDFRSLVAEQGLLHQHTVPYRSSQNGVAERTIRTVTEMACAMLIDSKLPHYLWEDALRHAAYIRNRVPKKGATKTPHERLTGIKPGLRHMPVFGQSVVIRMPEPIRKKGFRFDGRGDLGGFVGFSESVKGYRVYVPGNAQRIRESAGVLALNRMLYDEVVLPDDDVAPPPEGGGVDEEGLEDRAVEAGLELPAAPTATTSRNPHQMEAVRDAVRSTHWTREAVVETNGDARLTENRSSERLSARKIGKLLETRTSKRLAAKAINAAYICFTEVIREPINLADARKTPQWPEWEKATWTEVRALEANDTYELVHLPVGAHALDNTVQLRLKLAADGSIEKYKARVCARGDRQVYLIDYVETHAPVVDLVCVKIFLAFVAKFKMRMRQGDVPAAYLKATLKETVYVKQVKGFEKPGEEDKVGRLKKALYGLKQAGREWNQEIDKFLRAYGLKPTTGDACLYHMQVEGSLLLVCLYVDDILIAHRDEEHVLHLMLALNVKYQVKDLGAPSIFLVMRIRHEQGTIRLSQETYINEMLYRFAMDPTRPTYTPMIPKTRLDNLTDEPTLEEQEKMRNKPYRQVVGSLLYLARVSRPDLVFAVNQLARHCSKPRKSAWDAAKYLMRYLGQTRNMELVLNTTEEGLRVATDADWANDVQDRKSVSGFAAFLFGCPVHWGSTKQTVVALSSTTAEFIAANDGLQQAEWIQLVVSEILAGQRSPFRLTLQVDNQPAIHRIKKEGNSGAQKAVDIRFHALKDAWRTGVMALEYVLTHENPADLMTKALSRPELHHKRGLCGLGSVLGDDPGAAACGGGVGLGV</sequence>
<keyword evidence="1" id="KW-0479">Metal-binding</keyword>
<accession>A0A6A4G5D9</accession>
<evidence type="ECO:0000256" key="1">
    <source>
        <dbReference type="ARBA" id="ARBA00022723"/>
    </source>
</evidence>
<feature type="compositionally biased region" description="Polar residues" evidence="3">
    <location>
        <begin position="15"/>
        <end position="24"/>
    </location>
</feature>
<dbReference type="SUPFAM" id="SSF53098">
    <property type="entry name" value="Ribonuclease H-like"/>
    <property type="match status" value="1"/>
</dbReference>
<gene>
    <name evidence="5" type="ORF">PR003_g949</name>
</gene>
<evidence type="ECO:0000259" key="4">
    <source>
        <dbReference type="PROSITE" id="PS50994"/>
    </source>
</evidence>
<evidence type="ECO:0000313" key="6">
    <source>
        <dbReference type="Proteomes" id="UP000434957"/>
    </source>
</evidence>